<dbReference type="InterPro" id="IPR035940">
    <property type="entry name" value="CAP_sf"/>
</dbReference>
<feature type="compositionally biased region" description="Pro residues" evidence="1">
    <location>
        <begin position="157"/>
        <end position="174"/>
    </location>
</feature>
<dbReference type="CDD" id="cd05380">
    <property type="entry name" value="CAP_euk"/>
    <property type="match status" value="1"/>
</dbReference>
<evidence type="ECO:0000259" key="3">
    <source>
        <dbReference type="SMART" id="SM00198"/>
    </source>
</evidence>
<evidence type="ECO:0000256" key="1">
    <source>
        <dbReference type="SAM" id="MobiDB-lite"/>
    </source>
</evidence>
<dbReference type="InterPro" id="IPR014044">
    <property type="entry name" value="CAP_dom"/>
</dbReference>
<evidence type="ECO:0000313" key="5">
    <source>
        <dbReference type="Proteomes" id="UP000252519"/>
    </source>
</evidence>
<comment type="caution">
    <text evidence="4">The sequence shown here is derived from an EMBL/GenBank/DDBJ whole genome shotgun (WGS) entry which is preliminary data.</text>
</comment>
<keyword evidence="5" id="KW-1185">Reference proteome</keyword>
<proteinExistence type="predicted"/>
<dbReference type="Proteomes" id="UP000252519">
    <property type="component" value="Unassembled WGS sequence"/>
</dbReference>
<dbReference type="Pfam" id="PF00188">
    <property type="entry name" value="CAP"/>
    <property type="match status" value="1"/>
</dbReference>
<dbReference type="OrthoDB" id="337038at2759"/>
<sequence>MAGLLVLCVIAFTLFKKDVVYGQPGGGGPAVPGGGGPAVPGGGGPAVPGGGGPAVPGGGGPAVPGGGGPAVPGGGGPAVPGGGGPAVPGGGGPAVPGGGGPAVPGGGGPAVPGGGGPAVPGGGGPAVPGGGGPAVPGGGGPAVPGGGGPAVPGGGGPAPPPATPAPPTRPPWPKPNCGNPKLTNSLRNLFLNMHNNWRGSVARGQTETSMGWGIAPPATLMYRMKYTCNAESYAQQYIQSCNTKGLPEYTHPGYKVNTHVLRTLQTSVAGAAQNVILDRLLKIYSEPLRHAHKLGAMSTWWSQLARFGMRSNMMFYNSEFRRGNRNVLSWSKVCPRRMAWWNNKEIGCSVQRCSSFYYVACMYKPGGNNVNQHVYKVGAVCSECGGGQCDGQALCRW</sequence>
<keyword evidence="2" id="KW-0732">Signal</keyword>
<dbReference type="Gene3D" id="3.40.33.10">
    <property type="entry name" value="CAP"/>
    <property type="match status" value="1"/>
</dbReference>
<feature type="chain" id="PRO_5016869418" evidence="2">
    <location>
        <begin position="23"/>
        <end position="397"/>
    </location>
</feature>
<evidence type="ECO:0000313" key="4">
    <source>
        <dbReference type="EMBL" id="RCN39800.1"/>
    </source>
</evidence>
<feature type="region of interest" description="Disordered" evidence="1">
    <location>
        <begin position="32"/>
        <end position="183"/>
    </location>
</feature>
<organism evidence="4 5">
    <name type="scientific">Ancylostoma caninum</name>
    <name type="common">Dog hookworm</name>
    <dbReference type="NCBI Taxonomy" id="29170"/>
    <lineage>
        <taxon>Eukaryota</taxon>
        <taxon>Metazoa</taxon>
        <taxon>Ecdysozoa</taxon>
        <taxon>Nematoda</taxon>
        <taxon>Chromadorea</taxon>
        <taxon>Rhabditida</taxon>
        <taxon>Rhabditina</taxon>
        <taxon>Rhabditomorpha</taxon>
        <taxon>Strongyloidea</taxon>
        <taxon>Ancylostomatidae</taxon>
        <taxon>Ancylostomatinae</taxon>
        <taxon>Ancylostoma</taxon>
    </lineage>
</organism>
<reference evidence="4 5" key="1">
    <citation type="submission" date="2014-10" db="EMBL/GenBank/DDBJ databases">
        <title>Draft genome of the hookworm Ancylostoma caninum.</title>
        <authorList>
            <person name="Mitreva M."/>
        </authorList>
    </citation>
    <scope>NUCLEOTIDE SEQUENCE [LARGE SCALE GENOMIC DNA]</scope>
    <source>
        <strain evidence="4 5">Baltimore</strain>
    </source>
</reference>
<protein>
    <submittedName>
        <fullName evidence="4">SCP-like protein</fullName>
    </submittedName>
</protein>
<feature type="signal peptide" evidence="2">
    <location>
        <begin position="1"/>
        <end position="22"/>
    </location>
</feature>
<feature type="domain" description="SCP" evidence="3">
    <location>
        <begin position="185"/>
        <end position="371"/>
    </location>
</feature>
<dbReference type="EMBL" id="JOJR01000320">
    <property type="protein sequence ID" value="RCN39800.1"/>
    <property type="molecule type" value="Genomic_DNA"/>
</dbReference>
<name>A0A368G9W2_ANCCA</name>
<dbReference type="STRING" id="29170.A0A368G9W2"/>
<dbReference type="SUPFAM" id="SSF55797">
    <property type="entry name" value="PR-1-like"/>
    <property type="match status" value="1"/>
</dbReference>
<gene>
    <name evidence="4" type="ORF">ANCCAN_14273</name>
</gene>
<feature type="compositionally biased region" description="Gly residues" evidence="1">
    <location>
        <begin position="32"/>
        <end position="156"/>
    </location>
</feature>
<dbReference type="AlphaFoldDB" id="A0A368G9W2"/>
<dbReference type="SMART" id="SM00198">
    <property type="entry name" value="SCP"/>
    <property type="match status" value="1"/>
</dbReference>
<evidence type="ECO:0000256" key="2">
    <source>
        <dbReference type="SAM" id="SignalP"/>
    </source>
</evidence>
<accession>A0A368G9W2</accession>